<accession>A0ACC0G509</accession>
<keyword evidence="2" id="KW-1185">Reference proteome</keyword>
<evidence type="ECO:0000313" key="2">
    <source>
        <dbReference type="Proteomes" id="UP001060215"/>
    </source>
</evidence>
<proteinExistence type="predicted"/>
<evidence type="ECO:0000313" key="1">
    <source>
        <dbReference type="EMBL" id="KAI7994701.1"/>
    </source>
</evidence>
<organism evidence="1 2">
    <name type="scientific">Camellia lanceoleosa</name>
    <dbReference type="NCBI Taxonomy" id="1840588"/>
    <lineage>
        <taxon>Eukaryota</taxon>
        <taxon>Viridiplantae</taxon>
        <taxon>Streptophyta</taxon>
        <taxon>Embryophyta</taxon>
        <taxon>Tracheophyta</taxon>
        <taxon>Spermatophyta</taxon>
        <taxon>Magnoliopsida</taxon>
        <taxon>eudicotyledons</taxon>
        <taxon>Gunneridae</taxon>
        <taxon>Pentapetalae</taxon>
        <taxon>asterids</taxon>
        <taxon>Ericales</taxon>
        <taxon>Theaceae</taxon>
        <taxon>Camellia</taxon>
    </lineage>
</organism>
<reference evidence="1 2" key="1">
    <citation type="journal article" date="2022" name="Plant J.">
        <title>Chromosome-level genome of Camellia lanceoleosa provides a valuable resource for understanding genome evolution and self-incompatibility.</title>
        <authorList>
            <person name="Gong W."/>
            <person name="Xiao S."/>
            <person name="Wang L."/>
            <person name="Liao Z."/>
            <person name="Chang Y."/>
            <person name="Mo W."/>
            <person name="Hu G."/>
            <person name="Li W."/>
            <person name="Zhao G."/>
            <person name="Zhu H."/>
            <person name="Hu X."/>
            <person name="Ji K."/>
            <person name="Xiang X."/>
            <person name="Song Q."/>
            <person name="Yuan D."/>
            <person name="Jin S."/>
            <person name="Zhang L."/>
        </authorList>
    </citation>
    <scope>NUCLEOTIDE SEQUENCE [LARGE SCALE GENOMIC DNA]</scope>
    <source>
        <strain evidence="1">SQ_2022a</strain>
    </source>
</reference>
<dbReference type="Proteomes" id="UP001060215">
    <property type="component" value="Chromosome 12"/>
</dbReference>
<sequence>MVSNGTKALVLGFNTSVEFILQETSILRAESHHLHLHGFNFFVVGQGFGNYDPVKDPIGVLTITSLSRELVFLILQFLDEEKFKETVHKLEQESGFFFNMKYFEDEVHNGNWDEVAQKRGTLLVDLEDGVQPFKKVQLGTPATRWISIYSSRSPMKQR</sequence>
<dbReference type="EMBL" id="CM045769">
    <property type="protein sequence ID" value="KAI7994701.1"/>
    <property type="molecule type" value="Genomic_DNA"/>
</dbReference>
<name>A0ACC0G509_9ERIC</name>
<comment type="caution">
    <text evidence="1">The sequence shown here is derived from an EMBL/GenBank/DDBJ whole genome shotgun (WGS) entry which is preliminary data.</text>
</comment>
<gene>
    <name evidence="1" type="ORF">LOK49_LG11G02437</name>
</gene>
<protein>
    <submittedName>
        <fullName evidence="1">Protein TOPLESS</fullName>
    </submittedName>
</protein>